<organism evidence="2">
    <name type="scientific">bioreactor metagenome</name>
    <dbReference type="NCBI Taxonomy" id="1076179"/>
    <lineage>
        <taxon>unclassified sequences</taxon>
        <taxon>metagenomes</taxon>
        <taxon>ecological metagenomes</taxon>
    </lineage>
</organism>
<comment type="caution">
    <text evidence="2">The sequence shown here is derived from an EMBL/GenBank/DDBJ whole genome shotgun (WGS) entry which is preliminary data.</text>
</comment>
<gene>
    <name evidence="2" type="ORF">SDC9_116816</name>
</gene>
<protein>
    <submittedName>
        <fullName evidence="2">Uncharacterized protein</fullName>
    </submittedName>
</protein>
<feature type="transmembrane region" description="Helical" evidence="1">
    <location>
        <begin position="90"/>
        <end position="109"/>
    </location>
</feature>
<evidence type="ECO:0000313" key="2">
    <source>
        <dbReference type="EMBL" id="MPM69868.1"/>
    </source>
</evidence>
<accession>A0A645BXN4</accession>
<feature type="transmembrane region" description="Helical" evidence="1">
    <location>
        <begin position="7"/>
        <end position="26"/>
    </location>
</feature>
<evidence type="ECO:0000256" key="1">
    <source>
        <dbReference type="SAM" id="Phobius"/>
    </source>
</evidence>
<feature type="transmembrane region" description="Helical" evidence="1">
    <location>
        <begin position="121"/>
        <end position="140"/>
    </location>
</feature>
<name>A0A645BXN4_9ZZZZ</name>
<reference evidence="2" key="1">
    <citation type="submission" date="2019-08" db="EMBL/GenBank/DDBJ databases">
        <authorList>
            <person name="Kucharzyk K."/>
            <person name="Murdoch R.W."/>
            <person name="Higgins S."/>
            <person name="Loffler F."/>
        </authorList>
    </citation>
    <scope>NUCLEOTIDE SEQUENCE</scope>
</reference>
<dbReference type="AlphaFoldDB" id="A0A645BXN4"/>
<dbReference type="EMBL" id="VSSQ01023130">
    <property type="protein sequence ID" value="MPM69868.1"/>
    <property type="molecule type" value="Genomic_DNA"/>
</dbReference>
<feature type="transmembrane region" description="Helical" evidence="1">
    <location>
        <begin position="32"/>
        <end position="53"/>
    </location>
</feature>
<keyword evidence="1" id="KW-0472">Membrane</keyword>
<proteinExistence type="predicted"/>
<sequence length="147" mass="16616">MKKTMLTAGLAYILAGVVFLLCGIFLDTKLNGLFWGLAGGGIAPGLAMVYRYVYWTLPQNSAKYAEKMEEETINLRDERKEKLRNQSGRYAYILGLVTVSISILVVSVLSSLELIENANLLLFYLAGYVIFQYIAGILIFRRLERKY</sequence>
<keyword evidence="1" id="KW-0812">Transmembrane</keyword>
<keyword evidence="1" id="KW-1133">Transmembrane helix</keyword>